<dbReference type="GO" id="GO:0015774">
    <property type="term" value="P:polysaccharide transport"/>
    <property type="evidence" value="ECO:0007669"/>
    <property type="project" value="UniProtKB-KW"/>
</dbReference>
<keyword evidence="9 10" id="KW-0472">Membrane</keyword>
<dbReference type="eggNOG" id="COG1682">
    <property type="taxonomic scope" value="Bacteria"/>
</dbReference>
<proteinExistence type="inferred from homology"/>
<sequence>MVMTQAGDAPSTPARPQKRENWLARQTRIISALMIREMTTRYGRDGLGFAWIVLEPMSFCVGVLILWSLTKPPFEHGIRLQAFSLTGYMCIILLRHMISYSFTAIQANIGLMHHRQVKPLHILISRNLLELGGTTATFILVYIALLAMGLIEVPANLLLAYCGWLMMAWVSVGLALLMTGLAIRFEPVERIVGLLTYVLIPLSGAFFMVSWLPPKAQEIILYLPFPHAVEMLRAGVFGPFVETHYDWFYALSFGMVLNLVGLLLVATSRDQIDVE</sequence>
<keyword evidence="5" id="KW-0762">Sugar transport</keyword>
<comment type="subcellular location">
    <subcellularLocation>
        <location evidence="1">Cell membrane</location>
        <topology evidence="1">Multi-pass membrane protein</topology>
    </subcellularLocation>
</comment>
<dbReference type="GO" id="GO:0015920">
    <property type="term" value="P:lipopolysaccharide transport"/>
    <property type="evidence" value="ECO:0007669"/>
    <property type="project" value="TreeGrafter"/>
</dbReference>
<keyword evidence="3" id="KW-0813">Transport</keyword>
<keyword evidence="13" id="KW-1185">Reference proteome</keyword>
<dbReference type="Pfam" id="PF01061">
    <property type="entry name" value="ABC2_membrane"/>
    <property type="match status" value="1"/>
</dbReference>
<reference evidence="13" key="1">
    <citation type="journal article" date="2011" name="J. Bacteriol.">
        <title>Genome sequences of eight morphologically diverse alphaproteobacteria.</title>
        <authorList>
            <consortium name="US DOE Joint Genome Institute"/>
            <person name="Brown P.J."/>
            <person name="Kysela D.T."/>
            <person name="Buechlein A."/>
            <person name="Hemmerich C."/>
            <person name="Brun Y.V."/>
        </authorList>
    </citation>
    <scope>NUCLEOTIDE SEQUENCE [LARGE SCALE GENOMIC DNA]</scope>
    <source>
        <strain evidence="13">ATCC 15264 / DSM 4735 / LMG 14903 / NBRC 16000 / CB 81</strain>
    </source>
</reference>
<gene>
    <name evidence="12" type="ordered locus">Bresu_3274</name>
</gene>
<evidence type="ECO:0000313" key="12">
    <source>
        <dbReference type="EMBL" id="ADL02580.1"/>
    </source>
</evidence>
<feature type="domain" description="ABC-2 type transporter transmembrane" evidence="11">
    <location>
        <begin position="30"/>
        <end position="237"/>
    </location>
</feature>
<dbReference type="KEGG" id="bsb:Bresu_3274"/>
<evidence type="ECO:0000256" key="10">
    <source>
        <dbReference type="SAM" id="Phobius"/>
    </source>
</evidence>
<feature type="transmembrane region" description="Helical" evidence="10">
    <location>
        <begin position="157"/>
        <end position="179"/>
    </location>
</feature>
<dbReference type="PANTHER" id="PTHR30413">
    <property type="entry name" value="INNER MEMBRANE TRANSPORT PERMEASE"/>
    <property type="match status" value="1"/>
</dbReference>
<name>D9QG38_BRESC</name>
<evidence type="ECO:0000256" key="3">
    <source>
        <dbReference type="ARBA" id="ARBA00022448"/>
    </source>
</evidence>
<dbReference type="InterPro" id="IPR013525">
    <property type="entry name" value="ABC2_TM"/>
</dbReference>
<dbReference type="InParanoid" id="D9QG38"/>
<organism evidence="12 13">
    <name type="scientific">Brevundimonas subvibrioides (strain ATCC 15264 / DSM 4735 / LMG 14903 / NBRC 16000 / CB 81)</name>
    <name type="common">Caulobacter subvibrioides</name>
    <dbReference type="NCBI Taxonomy" id="633149"/>
    <lineage>
        <taxon>Bacteria</taxon>
        <taxon>Pseudomonadati</taxon>
        <taxon>Pseudomonadota</taxon>
        <taxon>Alphaproteobacteria</taxon>
        <taxon>Caulobacterales</taxon>
        <taxon>Caulobacteraceae</taxon>
        <taxon>Brevundimonas</taxon>
    </lineage>
</organism>
<dbReference type="GO" id="GO:0140359">
    <property type="term" value="F:ABC-type transporter activity"/>
    <property type="evidence" value="ECO:0007669"/>
    <property type="project" value="InterPro"/>
</dbReference>
<evidence type="ECO:0000259" key="11">
    <source>
        <dbReference type="Pfam" id="PF01061"/>
    </source>
</evidence>
<evidence type="ECO:0000256" key="9">
    <source>
        <dbReference type="ARBA" id="ARBA00023136"/>
    </source>
</evidence>
<dbReference type="EMBL" id="CP002102">
    <property type="protein sequence ID" value="ADL02580.1"/>
    <property type="molecule type" value="Genomic_DNA"/>
</dbReference>
<dbReference type="PANTHER" id="PTHR30413:SF10">
    <property type="entry name" value="CAPSULE POLYSACCHARIDE EXPORT INNER-MEMBRANE PROTEIN CTRC"/>
    <property type="match status" value="1"/>
</dbReference>
<dbReference type="AlphaFoldDB" id="D9QG38"/>
<keyword evidence="4" id="KW-1003">Cell membrane</keyword>
<feature type="transmembrane region" description="Helical" evidence="10">
    <location>
        <begin position="46"/>
        <end position="70"/>
    </location>
</feature>
<feature type="transmembrane region" description="Helical" evidence="10">
    <location>
        <begin position="128"/>
        <end position="151"/>
    </location>
</feature>
<keyword evidence="6 10" id="KW-0812">Transmembrane</keyword>
<evidence type="ECO:0000256" key="4">
    <source>
        <dbReference type="ARBA" id="ARBA00022475"/>
    </source>
</evidence>
<evidence type="ECO:0000256" key="1">
    <source>
        <dbReference type="ARBA" id="ARBA00004651"/>
    </source>
</evidence>
<dbReference type="PRINTS" id="PR00164">
    <property type="entry name" value="ABC2TRNSPORT"/>
</dbReference>
<dbReference type="HOGENOM" id="CLU_060703_5_1_5"/>
<keyword evidence="8" id="KW-0625">Polysaccharide transport</keyword>
<evidence type="ECO:0000313" key="13">
    <source>
        <dbReference type="Proteomes" id="UP000002696"/>
    </source>
</evidence>
<protein>
    <submittedName>
        <fullName evidence="12">ABC-2 type transporter</fullName>
    </submittedName>
</protein>
<dbReference type="Proteomes" id="UP000002696">
    <property type="component" value="Chromosome"/>
</dbReference>
<dbReference type="BioCyc" id="BSUB633149:G1GM8-3289-MONOMER"/>
<evidence type="ECO:0000256" key="5">
    <source>
        <dbReference type="ARBA" id="ARBA00022597"/>
    </source>
</evidence>
<feature type="transmembrane region" description="Helical" evidence="10">
    <location>
        <begin position="191"/>
        <end position="212"/>
    </location>
</feature>
<dbReference type="STRING" id="633149.Bresu_3274"/>
<dbReference type="GO" id="GO:0043190">
    <property type="term" value="C:ATP-binding cassette (ABC) transporter complex"/>
    <property type="evidence" value="ECO:0007669"/>
    <property type="project" value="InterPro"/>
</dbReference>
<feature type="transmembrane region" description="Helical" evidence="10">
    <location>
        <begin position="82"/>
        <end position="107"/>
    </location>
</feature>
<feature type="transmembrane region" description="Helical" evidence="10">
    <location>
        <begin position="247"/>
        <end position="266"/>
    </location>
</feature>
<evidence type="ECO:0000256" key="7">
    <source>
        <dbReference type="ARBA" id="ARBA00022989"/>
    </source>
</evidence>
<evidence type="ECO:0000256" key="2">
    <source>
        <dbReference type="ARBA" id="ARBA00007783"/>
    </source>
</evidence>
<comment type="similarity">
    <text evidence="2">Belongs to the ABC-2 integral membrane protein family.</text>
</comment>
<evidence type="ECO:0000256" key="8">
    <source>
        <dbReference type="ARBA" id="ARBA00023047"/>
    </source>
</evidence>
<dbReference type="InterPro" id="IPR000412">
    <property type="entry name" value="ABC_2_transport"/>
</dbReference>
<accession>D9QG38</accession>
<evidence type="ECO:0000256" key="6">
    <source>
        <dbReference type="ARBA" id="ARBA00022692"/>
    </source>
</evidence>
<keyword evidence="7 10" id="KW-1133">Transmembrane helix</keyword>